<reference evidence="2 5" key="2">
    <citation type="submission" date="2021-07" db="EMBL/GenBank/DDBJ databases">
        <title>Sequencing Streptomyces halstedii LGO-A4 genome an citrus endophytic actinomycete.</title>
        <authorList>
            <person name="Samborskyy M."/>
            <person name="Scott N."/>
            <person name="Deglau R."/>
            <person name="Dickens S."/>
            <person name="Oliveira L.G."/>
        </authorList>
    </citation>
    <scope>NUCLEOTIDE SEQUENCE [LARGE SCALE GENOMIC DNA]</scope>
    <source>
        <strain evidence="2 5">LGO-A4</strain>
    </source>
</reference>
<evidence type="ECO:0000259" key="1">
    <source>
        <dbReference type="Pfam" id="PF09851"/>
    </source>
</evidence>
<evidence type="ECO:0000313" key="4">
    <source>
        <dbReference type="Proteomes" id="UP000471293"/>
    </source>
</evidence>
<reference evidence="3 4" key="1">
    <citation type="submission" date="2020-01" db="EMBL/GenBank/DDBJ databases">
        <title>Insect and environment-associated Actinomycetes.</title>
        <authorList>
            <person name="Currrie C."/>
            <person name="Chevrette M."/>
            <person name="Carlson C."/>
            <person name="Stubbendieck R."/>
            <person name="Wendt-Pienkowski E."/>
        </authorList>
    </citation>
    <scope>NUCLEOTIDE SEQUENCE [LARGE SCALE GENOMIC DNA]</scope>
    <source>
        <strain evidence="3 4">SID11342</strain>
    </source>
</reference>
<name>A0A6N9TWE9_STRHA</name>
<dbReference type="InterPro" id="IPR046288">
    <property type="entry name" value="DUF6325"/>
</dbReference>
<feature type="domain" description="SHOCT" evidence="1">
    <location>
        <begin position="135"/>
        <end position="160"/>
    </location>
</feature>
<dbReference type="Proteomes" id="UP000735541">
    <property type="component" value="Unassembled WGS sequence"/>
</dbReference>
<dbReference type="EMBL" id="JAAGLQ010000187">
    <property type="protein sequence ID" value="NEA15698.1"/>
    <property type="molecule type" value="Genomic_DNA"/>
</dbReference>
<dbReference type="Pfam" id="PF19850">
    <property type="entry name" value="DUF6325"/>
    <property type="match status" value="1"/>
</dbReference>
<keyword evidence="5" id="KW-1185">Reference proteome</keyword>
<comment type="caution">
    <text evidence="3">The sequence shown here is derived from an EMBL/GenBank/DDBJ whole genome shotgun (WGS) entry which is preliminary data.</text>
</comment>
<proteinExistence type="predicted"/>
<dbReference type="EMBL" id="JAHUVW010000002">
    <property type="protein sequence ID" value="MBV7673240.1"/>
    <property type="molecule type" value="Genomic_DNA"/>
</dbReference>
<dbReference type="InterPro" id="IPR018649">
    <property type="entry name" value="SHOCT"/>
</dbReference>
<sequence length="162" mass="17444">MGPVEYLVVTFPGSRFADTIAPVLTEALSARAVRILDLAFARTDQDGTLELVELREIDPDGLVAFEPPGAEESPGPDLRKVRALDELPAGSSAALIVWEDLWSVPLTEAVRSAGGRLVAHERVPVDGEDDVITLLERLASLREQGALTDAEFSAQKTRILAD</sequence>
<evidence type="ECO:0000313" key="2">
    <source>
        <dbReference type="EMBL" id="MBV7673240.1"/>
    </source>
</evidence>
<dbReference type="Pfam" id="PF09851">
    <property type="entry name" value="SHOCT"/>
    <property type="match status" value="1"/>
</dbReference>
<gene>
    <name evidence="3" type="ORF">G3I29_09170</name>
    <name evidence="2" type="ORF">STHAL_27730</name>
</gene>
<protein>
    <submittedName>
        <fullName evidence="3">SHOCT domain-containing protein</fullName>
    </submittedName>
</protein>
<accession>A0A6N9TWE9</accession>
<dbReference type="Proteomes" id="UP000471293">
    <property type="component" value="Unassembled WGS sequence"/>
</dbReference>
<evidence type="ECO:0000313" key="5">
    <source>
        <dbReference type="Proteomes" id="UP000735541"/>
    </source>
</evidence>
<organism evidence="3 4">
    <name type="scientific">Streptomyces halstedii</name>
    <dbReference type="NCBI Taxonomy" id="1944"/>
    <lineage>
        <taxon>Bacteria</taxon>
        <taxon>Bacillati</taxon>
        <taxon>Actinomycetota</taxon>
        <taxon>Actinomycetes</taxon>
        <taxon>Kitasatosporales</taxon>
        <taxon>Streptomycetaceae</taxon>
        <taxon>Streptomyces</taxon>
    </lineage>
</organism>
<evidence type="ECO:0000313" key="3">
    <source>
        <dbReference type="EMBL" id="NEA15698.1"/>
    </source>
</evidence>
<dbReference type="AlphaFoldDB" id="A0A6N9TWE9"/>